<feature type="signal peptide" evidence="2">
    <location>
        <begin position="1"/>
        <end position="19"/>
    </location>
</feature>
<name>A0A3R6XQ90_APHAT</name>
<evidence type="ECO:0000313" key="6">
    <source>
        <dbReference type="Proteomes" id="UP000285430"/>
    </source>
</evidence>
<dbReference type="GO" id="GO:0005576">
    <property type="term" value="C:extracellular region"/>
    <property type="evidence" value="ECO:0007669"/>
    <property type="project" value="InterPro"/>
</dbReference>
<keyword evidence="1 2" id="KW-0732">Signal</keyword>
<dbReference type="EMBL" id="QUTH01001938">
    <property type="protein sequence ID" value="RHZ28532.1"/>
    <property type="molecule type" value="Genomic_DNA"/>
</dbReference>
<reference evidence="6 7" key="1">
    <citation type="submission" date="2018-08" db="EMBL/GenBank/DDBJ databases">
        <title>Aphanomyces genome sequencing and annotation.</title>
        <authorList>
            <person name="Minardi D."/>
            <person name="Oidtmann B."/>
            <person name="Van Der Giezen M."/>
            <person name="Studholme D.J."/>
        </authorList>
    </citation>
    <scope>NUCLEOTIDE SEQUENCE [LARGE SCALE GENOMIC DNA]</scope>
    <source>
        <strain evidence="5 6">Da</strain>
        <strain evidence="4 7">Sv</strain>
    </source>
</reference>
<evidence type="ECO:0000313" key="5">
    <source>
        <dbReference type="EMBL" id="RHZ28532.1"/>
    </source>
</evidence>
<dbReference type="VEuPathDB" id="FungiDB:H257_13835"/>
<dbReference type="EMBL" id="QUTG01003603">
    <property type="protein sequence ID" value="RHY90930.1"/>
    <property type="molecule type" value="Genomic_DNA"/>
</dbReference>
<dbReference type="PROSITE" id="PS51164">
    <property type="entry name" value="CBM1_2"/>
    <property type="match status" value="1"/>
</dbReference>
<comment type="caution">
    <text evidence="5">The sequence shown here is derived from an EMBL/GenBank/DDBJ whole genome shotgun (WGS) entry which is preliminary data.</text>
</comment>
<feature type="domain" description="CBM1" evidence="3">
    <location>
        <begin position="145"/>
        <end position="184"/>
    </location>
</feature>
<dbReference type="GO" id="GO:0030248">
    <property type="term" value="F:cellulose binding"/>
    <property type="evidence" value="ECO:0007669"/>
    <property type="project" value="InterPro"/>
</dbReference>
<evidence type="ECO:0000313" key="4">
    <source>
        <dbReference type="EMBL" id="RHY90930.1"/>
    </source>
</evidence>
<proteinExistence type="predicted"/>
<accession>A0A3R6XQ90</accession>
<organism evidence="5 6">
    <name type="scientific">Aphanomyces astaci</name>
    <name type="common">Crayfish plague agent</name>
    <dbReference type="NCBI Taxonomy" id="112090"/>
    <lineage>
        <taxon>Eukaryota</taxon>
        <taxon>Sar</taxon>
        <taxon>Stramenopiles</taxon>
        <taxon>Oomycota</taxon>
        <taxon>Saprolegniomycetes</taxon>
        <taxon>Saprolegniales</taxon>
        <taxon>Verrucalvaceae</taxon>
        <taxon>Aphanomyces</taxon>
    </lineage>
</organism>
<dbReference type="AlphaFoldDB" id="A0A3R6XQ90"/>
<evidence type="ECO:0000259" key="3">
    <source>
        <dbReference type="PROSITE" id="PS51164"/>
    </source>
</evidence>
<evidence type="ECO:0000313" key="7">
    <source>
        <dbReference type="Proteomes" id="UP000285712"/>
    </source>
</evidence>
<protein>
    <recommendedName>
        <fullName evidence="3">CBM1 domain-containing protein</fullName>
    </recommendedName>
</protein>
<dbReference type="InterPro" id="IPR000254">
    <property type="entry name" value="CBD"/>
</dbReference>
<sequence length="190" mass="19652">MLRQLWVAVGAALCVVVAATDHVHLRNQAATCTSVSVVGDATYCIDTATICGGTVGACPKQGDVASADCLPTLKSYFRGDGSTAECIAPADAECKAIPSGVLGCVFPSTISTTSPPHSSSLPPVPSTTNVDPTTIPHPTDEAVKVCSEDWGQCGGQSRTQRFSNCCHNATFACKAFNVYYSQCLPTVSTS</sequence>
<dbReference type="Proteomes" id="UP000285430">
    <property type="component" value="Unassembled WGS sequence"/>
</dbReference>
<dbReference type="GO" id="GO:0005975">
    <property type="term" value="P:carbohydrate metabolic process"/>
    <property type="evidence" value="ECO:0007669"/>
    <property type="project" value="InterPro"/>
</dbReference>
<evidence type="ECO:0000256" key="2">
    <source>
        <dbReference type="SAM" id="SignalP"/>
    </source>
</evidence>
<gene>
    <name evidence="4" type="ORF">DYB35_003743</name>
    <name evidence="5" type="ORF">DYB37_007631</name>
</gene>
<dbReference type="Proteomes" id="UP000285712">
    <property type="component" value="Unassembled WGS sequence"/>
</dbReference>
<feature type="chain" id="PRO_5035664601" description="CBM1 domain-containing protein" evidence="2">
    <location>
        <begin position="20"/>
        <end position="190"/>
    </location>
</feature>
<evidence type="ECO:0000256" key="1">
    <source>
        <dbReference type="ARBA" id="ARBA00022729"/>
    </source>
</evidence>